<dbReference type="InterPro" id="IPR013780">
    <property type="entry name" value="Glyco_hydro_b"/>
</dbReference>
<dbReference type="Pfam" id="PF02922">
    <property type="entry name" value="CBM_48"/>
    <property type="match status" value="1"/>
</dbReference>
<dbReference type="PANTHER" id="PTHR43002">
    <property type="entry name" value="GLYCOGEN DEBRANCHING ENZYME"/>
    <property type="match status" value="1"/>
</dbReference>
<accession>A0A6L8T1M9</accession>
<feature type="domain" description="Glycosyl hydrolase family 13 catalytic" evidence="3">
    <location>
        <begin position="155"/>
        <end position="504"/>
    </location>
</feature>
<dbReference type="SUPFAM" id="SSF81296">
    <property type="entry name" value="E set domains"/>
    <property type="match status" value="1"/>
</dbReference>
<comment type="similarity">
    <text evidence="1">Belongs to the glycosyl hydrolase 13 family.</text>
</comment>
<keyword evidence="4" id="KW-0326">Glycosidase</keyword>
<dbReference type="RefSeq" id="WP_161233733.1">
    <property type="nucleotide sequence ID" value="NZ_WWVI01000015.1"/>
</dbReference>
<evidence type="ECO:0000256" key="1">
    <source>
        <dbReference type="ARBA" id="ARBA00008061"/>
    </source>
</evidence>
<feature type="region of interest" description="Disordered" evidence="2">
    <location>
        <begin position="1"/>
        <end position="21"/>
    </location>
</feature>
<evidence type="ECO:0000259" key="3">
    <source>
        <dbReference type="SMART" id="SM00642"/>
    </source>
</evidence>
<dbReference type="Gene3D" id="2.60.40.1180">
    <property type="entry name" value="Golgi alpha-mannosidase II"/>
    <property type="match status" value="1"/>
</dbReference>
<dbReference type="InterPro" id="IPR014756">
    <property type="entry name" value="Ig_E-set"/>
</dbReference>
<dbReference type="Gene3D" id="3.20.20.80">
    <property type="entry name" value="Glycosidases"/>
    <property type="match status" value="2"/>
</dbReference>
<dbReference type="InterPro" id="IPR006047">
    <property type="entry name" value="GH13_cat_dom"/>
</dbReference>
<organism evidence="4 5">
    <name type="scientific">Blautia wexlerae</name>
    <dbReference type="NCBI Taxonomy" id="418240"/>
    <lineage>
        <taxon>Bacteria</taxon>
        <taxon>Bacillati</taxon>
        <taxon>Bacillota</taxon>
        <taxon>Clostridia</taxon>
        <taxon>Lachnospirales</taxon>
        <taxon>Lachnospiraceae</taxon>
        <taxon>Blautia</taxon>
    </lineage>
</organism>
<sequence length="643" mass="74426">MSNKKKYEGEKEMAESRKMKTEKGLALVPGANPLADGCNFAVEVPEDSRASLILYKKRSAKPYVEIPFTEENRTGNVYAMYIPDFNLKEYEYNFLINGKVYTDPCAYRILGRERFGAEVSTNPHKVRGGFLKKEVFDWENDKNPAIPYHEMILYKLHVRGYTKANRTITGTKGTFQALEEMIPYWKELGINTIELMPAYEFMESGTCKNSESEKMVSEKHTQGRVNFWGYMYGYYFAPKRSYCATDDPEKEFKTFIKKLHQAGIACIMEMYFPRECNPVTTLRALQFWKLYYHVDGFHVLGEGVSAKLLMHDGVLSDTRLMFHDFDESQIRKKKKPEDKCIAQYNPGFLQDMRRFLKSDEDMVSAAAYHIRRNPNIYAVINYMACQDGFTMNDMVTYNYRHNEANQENNQDGSSYNYSWNCGVEGPSRRLQIRQMRERQIRNAFLMVLLSQGVPMIYGGDEFGNSQNGNNNAYCQDNQVGWIDWKALKKNESLFQFVKNAIAFRKEHPILHVPGEMYGVDYQTKGLPDVSLHGERAWYMNSENTSRLLGIMYCGAYAHRADGSEDASIYVAYNFHWEDRIFALPNLAGYRKWKKVIDTSAVKENGFLEQEQETYSKKLKVTPRTIVVLMAVEEEKKDASVAAL</sequence>
<gene>
    <name evidence="4" type="ORF">GT728_08880</name>
</gene>
<dbReference type="InterPro" id="IPR017853">
    <property type="entry name" value="GH"/>
</dbReference>
<dbReference type="Proteomes" id="UP000477285">
    <property type="component" value="Unassembled WGS sequence"/>
</dbReference>
<comment type="caution">
    <text evidence="4">The sequence shown here is derived from an EMBL/GenBank/DDBJ whole genome shotgun (WGS) entry which is preliminary data.</text>
</comment>
<dbReference type="AlphaFoldDB" id="A0A6L8T1M9"/>
<dbReference type="InterPro" id="IPR013783">
    <property type="entry name" value="Ig-like_fold"/>
</dbReference>
<dbReference type="Gene3D" id="2.60.40.10">
    <property type="entry name" value="Immunoglobulins"/>
    <property type="match status" value="1"/>
</dbReference>
<dbReference type="GO" id="GO:0004553">
    <property type="term" value="F:hydrolase activity, hydrolyzing O-glycosyl compounds"/>
    <property type="evidence" value="ECO:0007669"/>
    <property type="project" value="InterPro"/>
</dbReference>
<dbReference type="EMBL" id="WWVQ01000017">
    <property type="protein sequence ID" value="MZL33306.1"/>
    <property type="molecule type" value="Genomic_DNA"/>
</dbReference>
<dbReference type="SUPFAM" id="SSF51445">
    <property type="entry name" value="(Trans)glycosidases"/>
    <property type="match status" value="1"/>
</dbReference>
<protein>
    <submittedName>
        <fullName evidence="4">Type II secretory pathway, pullulanase PulA and related glycosidase</fullName>
    </submittedName>
</protein>
<dbReference type="SUPFAM" id="SSF51011">
    <property type="entry name" value="Glycosyl hydrolase domain"/>
    <property type="match status" value="1"/>
</dbReference>
<name>A0A6L8T1M9_9FIRM</name>
<dbReference type="InterPro" id="IPR004193">
    <property type="entry name" value="Glyco_hydro_13_N"/>
</dbReference>
<evidence type="ECO:0000313" key="5">
    <source>
        <dbReference type="Proteomes" id="UP000477285"/>
    </source>
</evidence>
<proteinExistence type="inferred from homology"/>
<reference evidence="4 5" key="1">
    <citation type="journal article" date="2019" name="Nat. Med.">
        <title>A library of human gut bacterial isolates paired with longitudinal multiomics data enables mechanistic microbiome research.</title>
        <authorList>
            <person name="Poyet M."/>
            <person name="Groussin M."/>
            <person name="Gibbons S.M."/>
            <person name="Avila-Pacheco J."/>
            <person name="Jiang X."/>
            <person name="Kearney S.M."/>
            <person name="Perrotta A.R."/>
            <person name="Berdy B."/>
            <person name="Zhao S."/>
            <person name="Lieberman T.D."/>
            <person name="Swanson P.K."/>
            <person name="Smith M."/>
            <person name="Roesemann S."/>
            <person name="Alexander J.E."/>
            <person name="Rich S.A."/>
            <person name="Livny J."/>
            <person name="Vlamakis H."/>
            <person name="Clish C."/>
            <person name="Bullock K."/>
            <person name="Deik A."/>
            <person name="Scott J."/>
            <person name="Pierce K.A."/>
            <person name="Xavier R.J."/>
            <person name="Alm E.J."/>
        </authorList>
    </citation>
    <scope>NUCLEOTIDE SEQUENCE [LARGE SCALE GENOMIC DNA]</scope>
    <source>
        <strain evidence="4 5">BIOML-A1</strain>
    </source>
</reference>
<evidence type="ECO:0000313" key="4">
    <source>
        <dbReference type="EMBL" id="MZL33306.1"/>
    </source>
</evidence>
<dbReference type="SMART" id="SM00642">
    <property type="entry name" value="Aamy"/>
    <property type="match status" value="1"/>
</dbReference>
<dbReference type="CDD" id="cd11234">
    <property type="entry name" value="E_set_GDE_N"/>
    <property type="match status" value="1"/>
</dbReference>
<evidence type="ECO:0000256" key="2">
    <source>
        <dbReference type="SAM" id="MobiDB-lite"/>
    </source>
</evidence>
<dbReference type="GO" id="GO:0005975">
    <property type="term" value="P:carbohydrate metabolic process"/>
    <property type="evidence" value="ECO:0007669"/>
    <property type="project" value="InterPro"/>
</dbReference>
<keyword evidence="4" id="KW-0378">Hydrolase</keyword>